<accession>A0A518CIS4</accession>
<gene>
    <name evidence="10" type="primary">flgE</name>
    <name evidence="10" type="ORF">Pla110_08260</name>
</gene>
<dbReference type="InterPro" id="IPR011491">
    <property type="entry name" value="FlgE_D2"/>
</dbReference>
<evidence type="ECO:0000259" key="9">
    <source>
        <dbReference type="Pfam" id="PF22692"/>
    </source>
</evidence>
<evidence type="ECO:0000313" key="10">
    <source>
        <dbReference type="EMBL" id="QDU79121.1"/>
    </source>
</evidence>
<dbReference type="EMBL" id="CP036281">
    <property type="protein sequence ID" value="QDU79121.1"/>
    <property type="molecule type" value="Genomic_DNA"/>
</dbReference>
<evidence type="ECO:0000259" key="8">
    <source>
        <dbReference type="Pfam" id="PF07559"/>
    </source>
</evidence>
<feature type="domain" description="Flagellar hook protein FlgE/F/G-like D1" evidence="9">
    <location>
        <begin position="97"/>
        <end position="174"/>
    </location>
</feature>
<evidence type="ECO:0000259" key="6">
    <source>
        <dbReference type="Pfam" id="PF00460"/>
    </source>
</evidence>
<dbReference type="GO" id="GO:0071978">
    <property type="term" value="P:bacterial-type flagellum-dependent swarming motility"/>
    <property type="evidence" value="ECO:0007669"/>
    <property type="project" value="TreeGrafter"/>
</dbReference>
<comment type="function">
    <text evidence="5">A flexible structure which links the flagellar filament to the drive apparatus in the basal body.</text>
</comment>
<keyword evidence="10" id="KW-0966">Cell projection</keyword>
<dbReference type="InterPro" id="IPR037058">
    <property type="entry name" value="Falgellar_hook_FlgE_sf"/>
</dbReference>
<dbReference type="GO" id="GO:0009424">
    <property type="term" value="C:bacterial-type flagellum hook"/>
    <property type="evidence" value="ECO:0007669"/>
    <property type="project" value="TreeGrafter"/>
</dbReference>
<keyword evidence="10" id="KW-0969">Cilium</keyword>
<dbReference type="PANTHER" id="PTHR30435">
    <property type="entry name" value="FLAGELLAR PROTEIN"/>
    <property type="match status" value="1"/>
</dbReference>
<dbReference type="SUPFAM" id="SSF117143">
    <property type="entry name" value="Flagellar hook protein flgE"/>
    <property type="match status" value="1"/>
</dbReference>
<dbReference type="GO" id="GO:0009425">
    <property type="term" value="C:bacterial-type flagellum basal body"/>
    <property type="evidence" value="ECO:0007669"/>
    <property type="project" value="UniProtKB-SubCell"/>
</dbReference>
<evidence type="ECO:0000256" key="5">
    <source>
        <dbReference type="RuleBase" id="RU362116"/>
    </source>
</evidence>
<keyword evidence="10" id="KW-0282">Flagellum</keyword>
<evidence type="ECO:0000256" key="4">
    <source>
        <dbReference type="ARBA" id="ARBA00023143"/>
    </source>
</evidence>
<name>A0A518CIS4_9PLAN</name>
<keyword evidence="4 5" id="KW-0975">Bacterial flagellum</keyword>
<sequence>MGLTSALNTSLNGLTLNETTIDVLGNNIANAGTNGFKASTVLFTTQLSRTLSVGSRPSSENGGTNPRQIGLGATTSTIVRDFTQGSVTNSTSPSDLAIEGDGFFVLEGADGNVFSRNGNFTLNSENLLVNAQGLKIQGYGVDDDFNLIKTQLSDIEIPLGDLNVAQQTQSIEVSGALLPTGTVGSQGSIISTDTLYDATTGLVATGATTLQDLRSGAASGGSSVTLFDTIPDELSFAAKKGGRSTGTRSLALDATTTVDDLMLLMNDTLGIADATDAPSAGIPGTPGVTITGGVITVEGNYGTVNDITMAVGDMIQTSDSSAVPLAFTKSQASNGESTLTDFIIFDSLGQAVNVKLSAVLESQSSTSTTFRYFVESVDDSDQNVFISSGLVTFDSNGKVSDGADAIFDVTRNNTAAVSPMQVTVDFRQLSGISSASAGSSISLSSQDGSDPGTLTNFVIDETGIINGVFDNGIIRTLGQVTLARFSNPQGLLESGSGTFREGVSSGPPFLATPGNFGAGTIQAGAIELSNTDIGRNLVDLIVASTNYRGNARVISSVQELVDELLILGR</sequence>
<evidence type="ECO:0000256" key="3">
    <source>
        <dbReference type="ARBA" id="ARBA00019015"/>
    </source>
</evidence>
<dbReference type="Pfam" id="PF00460">
    <property type="entry name" value="Flg_bb_rod"/>
    <property type="match status" value="1"/>
</dbReference>
<dbReference type="AlphaFoldDB" id="A0A518CIS4"/>
<organism evidence="10 11">
    <name type="scientific">Polystyrenella longa</name>
    <dbReference type="NCBI Taxonomy" id="2528007"/>
    <lineage>
        <taxon>Bacteria</taxon>
        <taxon>Pseudomonadati</taxon>
        <taxon>Planctomycetota</taxon>
        <taxon>Planctomycetia</taxon>
        <taxon>Planctomycetales</taxon>
        <taxon>Planctomycetaceae</taxon>
        <taxon>Polystyrenella</taxon>
    </lineage>
</organism>
<dbReference type="Gene3D" id="2.60.98.20">
    <property type="entry name" value="Flagellar hook protein FlgE"/>
    <property type="match status" value="1"/>
</dbReference>
<dbReference type="NCBIfam" id="TIGR03506">
    <property type="entry name" value="FlgEFG_subfam"/>
    <property type="match status" value="2"/>
</dbReference>
<protein>
    <recommendedName>
        <fullName evidence="3 5">Flagellar hook protein FlgE</fullName>
    </recommendedName>
</protein>
<dbReference type="InterPro" id="IPR037925">
    <property type="entry name" value="FlgE/F/G-like"/>
</dbReference>
<dbReference type="PANTHER" id="PTHR30435:SF1">
    <property type="entry name" value="FLAGELLAR HOOK PROTEIN FLGE"/>
    <property type="match status" value="1"/>
</dbReference>
<dbReference type="GO" id="GO:0005829">
    <property type="term" value="C:cytosol"/>
    <property type="evidence" value="ECO:0007669"/>
    <property type="project" value="TreeGrafter"/>
</dbReference>
<dbReference type="Pfam" id="PF06429">
    <property type="entry name" value="Flg_bbr_C"/>
    <property type="match status" value="1"/>
</dbReference>
<comment type="similarity">
    <text evidence="2 5">Belongs to the flagella basal body rod proteins family.</text>
</comment>
<feature type="domain" description="Flagellar basal body rod protein N-terminal" evidence="6">
    <location>
        <begin position="7"/>
        <end position="37"/>
    </location>
</feature>
<evidence type="ECO:0000256" key="1">
    <source>
        <dbReference type="ARBA" id="ARBA00004117"/>
    </source>
</evidence>
<dbReference type="InterPro" id="IPR053967">
    <property type="entry name" value="LlgE_F_G-like_D1"/>
</dbReference>
<evidence type="ECO:0000313" key="11">
    <source>
        <dbReference type="Proteomes" id="UP000317178"/>
    </source>
</evidence>
<proteinExistence type="inferred from homology"/>
<feature type="domain" description="Flagellar hook protein FlgE D2" evidence="8">
    <location>
        <begin position="321"/>
        <end position="448"/>
    </location>
</feature>
<feature type="domain" description="Flagellar basal-body/hook protein C-terminal" evidence="7">
    <location>
        <begin position="522"/>
        <end position="565"/>
    </location>
</feature>
<dbReference type="Pfam" id="PF22692">
    <property type="entry name" value="LlgE_F_G_D1"/>
    <property type="match status" value="1"/>
</dbReference>
<comment type="subcellular location">
    <subcellularLocation>
        <location evidence="1 5">Bacterial flagellum basal body</location>
    </subcellularLocation>
</comment>
<keyword evidence="11" id="KW-1185">Reference proteome</keyword>
<evidence type="ECO:0000256" key="2">
    <source>
        <dbReference type="ARBA" id="ARBA00009677"/>
    </source>
</evidence>
<dbReference type="InterPro" id="IPR010930">
    <property type="entry name" value="Flg_bb/hook_C_dom"/>
</dbReference>
<dbReference type="OrthoDB" id="9804559at2"/>
<dbReference type="Pfam" id="PF07559">
    <property type="entry name" value="FlgE_D2"/>
    <property type="match status" value="1"/>
</dbReference>
<dbReference type="InterPro" id="IPR001444">
    <property type="entry name" value="Flag_bb_rod_N"/>
</dbReference>
<reference evidence="10 11" key="1">
    <citation type="submission" date="2019-02" db="EMBL/GenBank/DDBJ databases">
        <title>Deep-cultivation of Planctomycetes and their phenomic and genomic characterization uncovers novel biology.</title>
        <authorList>
            <person name="Wiegand S."/>
            <person name="Jogler M."/>
            <person name="Boedeker C."/>
            <person name="Pinto D."/>
            <person name="Vollmers J."/>
            <person name="Rivas-Marin E."/>
            <person name="Kohn T."/>
            <person name="Peeters S.H."/>
            <person name="Heuer A."/>
            <person name="Rast P."/>
            <person name="Oberbeckmann S."/>
            <person name="Bunk B."/>
            <person name="Jeske O."/>
            <person name="Meyerdierks A."/>
            <person name="Storesund J.E."/>
            <person name="Kallscheuer N."/>
            <person name="Luecker S."/>
            <person name="Lage O.M."/>
            <person name="Pohl T."/>
            <person name="Merkel B.J."/>
            <person name="Hornburger P."/>
            <person name="Mueller R.-W."/>
            <person name="Bruemmer F."/>
            <person name="Labrenz M."/>
            <person name="Spormann A.M."/>
            <person name="Op den Camp H."/>
            <person name="Overmann J."/>
            <person name="Amann R."/>
            <person name="Jetten M.S.M."/>
            <person name="Mascher T."/>
            <person name="Medema M.H."/>
            <person name="Devos D.P."/>
            <person name="Kaster A.-K."/>
            <person name="Ovreas L."/>
            <person name="Rohde M."/>
            <person name="Galperin M.Y."/>
            <person name="Jogler C."/>
        </authorList>
    </citation>
    <scope>NUCLEOTIDE SEQUENCE [LARGE SCALE GENOMIC DNA]</scope>
    <source>
        <strain evidence="10 11">Pla110</strain>
    </source>
</reference>
<dbReference type="InterPro" id="IPR020013">
    <property type="entry name" value="Flagellar_FlgE/F/G"/>
</dbReference>
<dbReference type="KEGG" id="plon:Pla110_08260"/>
<dbReference type="Proteomes" id="UP000317178">
    <property type="component" value="Chromosome"/>
</dbReference>
<dbReference type="RefSeq" id="WP_144993475.1">
    <property type="nucleotide sequence ID" value="NZ_CP036281.1"/>
</dbReference>
<evidence type="ECO:0000259" key="7">
    <source>
        <dbReference type="Pfam" id="PF06429"/>
    </source>
</evidence>